<organism evidence="1 2">
    <name type="scientific">Thermomonospora cellulosilytica</name>
    <dbReference type="NCBI Taxonomy" id="1411118"/>
    <lineage>
        <taxon>Bacteria</taxon>
        <taxon>Bacillati</taxon>
        <taxon>Actinomycetota</taxon>
        <taxon>Actinomycetes</taxon>
        <taxon>Streptosporangiales</taxon>
        <taxon>Thermomonosporaceae</taxon>
        <taxon>Thermomonospora</taxon>
    </lineage>
</organism>
<dbReference type="Proteomes" id="UP000539313">
    <property type="component" value="Unassembled WGS sequence"/>
</dbReference>
<reference evidence="1 2" key="1">
    <citation type="submission" date="2020-08" db="EMBL/GenBank/DDBJ databases">
        <title>Sequencing the genomes of 1000 actinobacteria strains.</title>
        <authorList>
            <person name="Klenk H.-P."/>
        </authorList>
    </citation>
    <scope>NUCLEOTIDE SEQUENCE [LARGE SCALE GENOMIC DNA]</scope>
    <source>
        <strain evidence="1 2">DSM 45823</strain>
    </source>
</reference>
<evidence type="ECO:0000313" key="1">
    <source>
        <dbReference type="EMBL" id="MBA9001884.1"/>
    </source>
</evidence>
<evidence type="ECO:0000313" key="2">
    <source>
        <dbReference type="Proteomes" id="UP000539313"/>
    </source>
</evidence>
<comment type="caution">
    <text evidence="1">The sequence shown here is derived from an EMBL/GenBank/DDBJ whole genome shotgun (WGS) entry which is preliminary data.</text>
</comment>
<keyword evidence="2" id="KW-1185">Reference proteome</keyword>
<protein>
    <submittedName>
        <fullName evidence="1">Uncharacterized protein</fullName>
    </submittedName>
</protein>
<name>A0A7W3MU35_9ACTN</name>
<accession>A0A7W3MU35</accession>
<sequence length="66" mass="6901">MEGPEPACRRAAEVAEGWGARLSSCAVRGMVADVEATVTVRLPDPFGSLRFVSRARAGPQGQEGVS</sequence>
<dbReference type="EMBL" id="JACJII010000001">
    <property type="protein sequence ID" value="MBA9001884.1"/>
    <property type="molecule type" value="Genomic_DNA"/>
</dbReference>
<dbReference type="AlphaFoldDB" id="A0A7W3MU35"/>
<proteinExistence type="predicted"/>
<gene>
    <name evidence="1" type="ORF">HNR21_000766</name>
</gene>